<dbReference type="KEGG" id="jar:G7057_05820"/>
<evidence type="ECO:0008006" key="3">
    <source>
        <dbReference type="Google" id="ProtNLM"/>
    </source>
</evidence>
<proteinExistence type="predicted"/>
<dbReference type="RefSeq" id="WP_166161991.1">
    <property type="nucleotide sequence ID" value="NZ_CP049740.1"/>
</dbReference>
<reference evidence="1 2" key="1">
    <citation type="journal article" date="2017" name="Int. J. Syst. Evol. Microbiol.">
        <title>Jeotgalibaca porci sp. nov. and Jeotgalibaca arthritidis sp. nov., isolated from pigs, and emended description of the genus Jeotgalibaca.</title>
        <authorList>
            <person name="Zamora L."/>
            <person name="Perez-Sancho M."/>
            <person name="Dominguez L."/>
            <person name="Fernandez-Garayzabal J.F."/>
            <person name="Vela A.I."/>
        </authorList>
    </citation>
    <scope>NUCLEOTIDE SEQUENCE [LARGE SCALE GENOMIC DNA]</scope>
    <source>
        <strain evidence="1 2">CECT 9157</strain>
    </source>
</reference>
<accession>A0A6G7K9S1</accession>
<dbReference type="PROSITE" id="PS51257">
    <property type="entry name" value="PROKAR_LIPOPROTEIN"/>
    <property type="match status" value="1"/>
</dbReference>
<gene>
    <name evidence="1" type="ORF">G7057_05820</name>
</gene>
<sequence>MKKITFPLLLAITVLTGCSSFKGLASERYDGRVIEKDSAAILAYQENQVILGEEKDALNPSLPDFFFQKPLTFVGDELFIPLSETPVVVGDDVPQGRYMINRNFTAAQVTIADENGETLFNYVMTDQSGHLELNLYDGMQLTANQENDQQFLYLTNSDSPPPNVPVVIIGQGQPVIEEGDYELNNGAYYVGTDLEAGSYEISLPLSYGNDRLKYVYIFNPDHSFQVIELLSRFESKPTDVNPVVTLEDGQFLYIQDMSSVLLSPI</sequence>
<evidence type="ECO:0000313" key="2">
    <source>
        <dbReference type="Proteomes" id="UP000501451"/>
    </source>
</evidence>
<dbReference type="EMBL" id="CP049740">
    <property type="protein sequence ID" value="QII82013.1"/>
    <property type="molecule type" value="Genomic_DNA"/>
</dbReference>
<keyword evidence="2" id="KW-1185">Reference proteome</keyword>
<dbReference type="AlphaFoldDB" id="A0A6G7K9S1"/>
<organism evidence="1 2">
    <name type="scientific">Jeotgalibaca arthritidis</name>
    <dbReference type="NCBI Taxonomy" id="1868794"/>
    <lineage>
        <taxon>Bacteria</taxon>
        <taxon>Bacillati</taxon>
        <taxon>Bacillota</taxon>
        <taxon>Bacilli</taxon>
        <taxon>Lactobacillales</taxon>
        <taxon>Carnobacteriaceae</taxon>
        <taxon>Jeotgalibaca</taxon>
    </lineage>
</organism>
<protein>
    <recommendedName>
        <fullName evidence="3">Lipoprotein</fullName>
    </recommendedName>
</protein>
<evidence type="ECO:0000313" key="1">
    <source>
        <dbReference type="EMBL" id="QII82013.1"/>
    </source>
</evidence>
<name>A0A6G7K9S1_9LACT</name>
<dbReference type="Proteomes" id="UP000501451">
    <property type="component" value="Chromosome"/>
</dbReference>